<dbReference type="Pfam" id="PF11821">
    <property type="entry name" value="ActD"/>
    <property type="match status" value="1"/>
</dbReference>
<accession>A0A017HHZ1</accession>
<dbReference type="STRING" id="442562.Rumeso_04537"/>
<comment type="caution">
    <text evidence="1">The sequence shown here is derived from an EMBL/GenBank/DDBJ whole genome shotgun (WGS) entry which is preliminary data.</text>
</comment>
<organism evidence="1 2">
    <name type="scientific">Rubellimicrobium mesophilum DSM 19309</name>
    <dbReference type="NCBI Taxonomy" id="442562"/>
    <lineage>
        <taxon>Bacteria</taxon>
        <taxon>Pseudomonadati</taxon>
        <taxon>Pseudomonadota</taxon>
        <taxon>Alphaproteobacteria</taxon>
        <taxon>Rhodobacterales</taxon>
        <taxon>Roseobacteraceae</taxon>
        <taxon>Rubellimicrobium</taxon>
    </lineage>
</organism>
<dbReference type="InterPro" id="IPR021776">
    <property type="entry name" value="ActD"/>
</dbReference>
<keyword evidence="2" id="KW-1185">Reference proteome</keyword>
<name>A0A017HHZ1_9RHOB</name>
<dbReference type="OrthoDB" id="9792475at2"/>
<evidence type="ECO:0000313" key="1">
    <source>
        <dbReference type="EMBL" id="EYD73940.1"/>
    </source>
</evidence>
<sequence length="67" mass="7406">MTRGLLATYDDPEALKDAARRMRGHGYSRLEAFSPFAVEGIDEALGAPPRRRACRSPCWWAGSSARP</sequence>
<gene>
    <name evidence="1" type="ORF">Rumeso_04537</name>
</gene>
<evidence type="ECO:0000313" key="2">
    <source>
        <dbReference type="Proteomes" id="UP000019666"/>
    </source>
</evidence>
<dbReference type="Proteomes" id="UP000019666">
    <property type="component" value="Unassembled WGS sequence"/>
</dbReference>
<protein>
    <submittedName>
        <fullName evidence="1">Uncharacterized protein</fullName>
    </submittedName>
</protein>
<proteinExistence type="predicted"/>
<dbReference type="RefSeq" id="WP_051521028.1">
    <property type="nucleotide sequence ID" value="NZ_KK088555.1"/>
</dbReference>
<reference evidence="1 2" key="1">
    <citation type="submission" date="2013-02" db="EMBL/GenBank/DDBJ databases">
        <authorList>
            <person name="Fiebig A."/>
            <person name="Goeker M."/>
            <person name="Klenk H.-P.P."/>
        </authorList>
    </citation>
    <scope>NUCLEOTIDE SEQUENCE [LARGE SCALE GENOMIC DNA]</scope>
    <source>
        <strain evidence="1 2">DSM 19309</strain>
    </source>
</reference>
<dbReference type="AlphaFoldDB" id="A0A017HHZ1"/>
<dbReference type="HOGENOM" id="CLU_2809807_0_0_5"/>
<dbReference type="EMBL" id="AOSK01000127">
    <property type="protein sequence ID" value="EYD73940.1"/>
    <property type="molecule type" value="Genomic_DNA"/>
</dbReference>